<dbReference type="EMBL" id="JAEAOA010000619">
    <property type="protein sequence ID" value="KAK3582894.1"/>
    <property type="molecule type" value="Genomic_DNA"/>
</dbReference>
<name>A0AAE0S0B1_9BIVA</name>
<proteinExistence type="predicted"/>
<feature type="domain" description="Mitochondria-eating protein C-terminal" evidence="1">
    <location>
        <begin position="25"/>
        <end position="96"/>
    </location>
</feature>
<gene>
    <name evidence="2" type="ORF">CHS0354_009700</name>
</gene>
<reference evidence="2" key="1">
    <citation type="journal article" date="2021" name="Genome Biol. Evol.">
        <title>A High-Quality Reference Genome for a Parasitic Bivalve with Doubly Uniparental Inheritance (Bivalvia: Unionida).</title>
        <authorList>
            <person name="Smith C.H."/>
        </authorList>
    </citation>
    <scope>NUCLEOTIDE SEQUENCE</scope>
    <source>
        <strain evidence="2">CHS0354</strain>
    </source>
</reference>
<protein>
    <recommendedName>
        <fullName evidence="1">Mitochondria-eating protein C-terminal domain-containing protein</fullName>
    </recommendedName>
</protein>
<reference evidence="2" key="3">
    <citation type="submission" date="2023-05" db="EMBL/GenBank/DDBJ databases">
        <authorList>
            <person name="Smith C.H."/>
        </authorList>
    </citation>
    <scope>NUCLEOTIDE SEQUENCE</scope>
    <source>
        <strain evidence="2">CHS0354</strain>
        <tissue evidence="2">Mantle</tissue>
    </source>
</reference>
<comment type="caution">
    <text evidence="2">The sequence shown here is derived from an EMBL/GenBank/DDBJ whole genome shotgun (WGS) entry which is preliminary data.</text>
</comment>
<dbReference type="InterPro" id="IPR031981">
    <property type="entry name" value="MIEAP_C"/>
</dbReference>
<evidence type="ECO:0000313" key="2">
    <source>
        <dbReference type="EMBL" id="KAK3582894.1"/>
    </source>
</evidence>
<dbReference type="AlphaFoldDB" id="A0AAE0S0B1"/>
<accession>A0AAE0S0B1</accession>
<dbReference type="Pfam" id="PF16026">
    <property type="entry name" value="MIEAP"/>
    <property type="match status" value="1"/>
</dbReference>
<evidence type="ECO:0000259" key="1">
    <source>
        <dbReference type="Pfam" id="PF16026"/>
    </source>
</evidence>
<dbReference type="Proteomes" id="UP001195483">
    <property type="component" value="Unassembled WGS sequence"/>
</dbReference>
<organism evidence="2 3">
    <name type="scientific">Potamilus streckersoni</name>
    <dbReference type="NCBI Taxonomy" id="2493646"/>
    <lineage>
        <taxon>Eukaryota</taxon>
        <taxon>Metazoa</taxon>
        <taxon>Spiralia</taxon>
        <taxon>Lophotrochozoa</taxon>
        <taxon>Mollusca</taxon>
        <taxon>Bivalvia</taxon>
        <taxon>Autobranchia</taxon>
        <taxon>Heteroconchia</taxon>
        <taxon>Palaeoheterodonta</taxon>
        <taxon>Unionida</taxon>
        <taxon>Unionoidea</taxon>
        <taxon>Unionidae</taxon>
        <taxon>Ambleminae</taxon>
        <taxon>Lampsilini</taxon>
        <taxon>Potamilus</taxon>
    </lineage>
</organism>
<sequence>MRYGVNLAFTENDEMQNKYGRMMVSCKTYIEECVKLCWLMQIQTPPVCIDLKTAKSQAFPKDTYREFTSKGKHIAFVVWPALFLHDSGPLLVKGVAQGK</sequence>
<evidence type="ECO:0000313" key="3">
    <source>
        <dbReference type="Proteomes" id="UP001195483"/>
    </source>
</evidence>
<keyword evidence="3" id="KW-1185">Reference proteome</keyword>
<reference evidence="2" key="2">
    <citation type="journal article" date="2021" name="Genome Biol. Evol.">
        <title>Developing a high-quality reference genome for a parasitic bivalve with doubly uniparental inheritance (Bivalvia: Unionida).</title>
        <authorList>
            <person name="Smith C.H."/>
        </authorList>
    </citation>
    <scope>NUCLEOTIDE SEQUENCE</scope>
    <source>
        <strain evidence="2">CHS0354</strain>
        <tissue evidence="2">Mantle</tissue>
    </source>
</reference>